<reference evidence="2 3" key="1">
    <citation type="submission" date="2019-02" db="EMBL/GenBank/DDBJ databases">
        <title>Deep-cultivation of Planctomycetes and their phenomic and genomic characterization uncovers novel biology.</title>
        <authorList>
            <person name="Wiegand S."/>
            <person name="Jogler M."/>
            <person name="Boedeker C."/>
            <person name="Pinto D."/>
            <person name="Vollmers J."/>
            <person name="Rivas-Marin E."/>
            <person name="Kohn T."/>
            <person name="Peeters S.H."/>
            <person name="Heuer A."/>
            <person name="Rast P."/>
            <person name="Oberbeckmann S."/>
            <person name="Bunk B."/>
            <person name="Jeske O."/>
            <person name="Meyerdierks A."/>
            <person name="Storesund J.E."/>
            <person name="Kallscheuer N."/>
            <person name="Luecker S."/>
            <person name="Lage O.M."/>
            <person name="Pohl T."/>
            <person name="Merkel B.J."/>
            <person name="Hornburger P."/>
            <person name="Mueller R.-W."/>
            <person name="Bruemmer F."/>
            <person name="Labrenz M."/>
            <person name="Spormann A.M."/>
            <person name="Op den Camp H."/>
            <person name="Overmann J."/>
            <person name="Amann R."/>
            <person name="Jetten M.S.M."/>
            <person name="Mascher T."/>
            <person name="Medema M.H."/>
            <person name="Devos D.P."/>
            <person name="Kaster A.-K."/>
            <person name="Ovreas L."/>
            <person name="Rohde M."/>
            <person name="Galperin M.Y."/>
            <person name="Jogler C."/>
        </authorList>
    </citation>
    <scope>NUCLEOTIDE SEQUENCE [LARGE SCALE GENOMIC DNA]</scope>
    <source>
        <strain evidence="2 3">Pla133</strain>
    </source>
</reference>
<feature type="domain" description="BioF2-like acetyltransferase" evidence="1">
    <location>
        <begin position="187"/>
        <end position="333"/>
    </location>
</feature>
<dbReference type="Proteomes" id="UP000316921">
    <property type="component" value="Chromosome"/>
</dbReference>
<protein>
    <recommendedName>
        <fullName evidence="1">BioF2-like acetyltransferase domain-containing protein</fullName>
    </recommendedName>
</protein>
<dbReference type="AlphaFoldDB" id="A0A518BLE3"/>
<evidence type="ECO:0000259" key="1">
    <source>
        <dbReference type="Pfam" id="PF13480"/>
    </source>
</evidence>
<accession>A0A518BLE3</accession>
<dbReference type="KEGG" id="pbap:Pla133_28910"/>
<dbReference type="EMBL" id="CP036287">
    <property type="protein sequence ID" value="QDU67802.1"/>
    <property type="molecule type" value="Genomic_DNA"/>
</dbReference>
<sequence length="369" mass="41199">MGRVTADELTAERFEGRAALEALEPEWRELVAASGVDPLCNGFTFVRAYARGWLDESGPGAPFGWVLRDRDGRAQALLPFRREPARGPLALGRARLLVDGTFDSDYLDLPTRPGAERAAVECAIELLRRERGLQALVLASVPADSTVLECWRQVAAERRLPTRERPDACAVSDLAPTFEEQLGRLPKRMRSKVRQARRRAEEAGATASWCDDTGRLDEHLETLFELHALRWQSVGEAGSFAQAPRRRYYGELAHGLAAEGSLRLARLDHEGRAICLQIGALIDGTYYQLQEGYDPAVDAFRPGIALRGWALEQLIGQGARRYDFMGGDSRHKRDWNAEPRDCRTLALALPRWRGRLAYGLRAAVDRLRG</sequence>
<evidence type="ECO:0000313" key="3">
    <source>
        <dbReference type="Proteomes" id="UP000316921"/>
    </source>
</evidence>
<dbReference type="InterPro" id="IPR016181">
    <property type="entry name" value="Acyl_CoA_acyltransferase"/>
</dbReference>
<proteinExistence type="predicted"/>
<organism evidence="2 3">
    <name type="scientific">Engelhardtia mirabilis</name>
    <dbReference type="NCBI Taxonomy" id="2528011"/>
    <lineage>
        <taxon>Bacteria</taxon>
        <taxon>Pseudomonadati</taxon>
        <taxon>Planctomycetota</taxon>
        <taxon>Planctomycetia</taxon>
        <taxon>Planctomycetia incertae sedis</taxon>
        <taxon>Engelhardtia</taxon>
    </lineage>
</organism>
<evidence type="ECO:0000313" key="2">
    <source>
        <dbReference type="EMBL" id="QDU67802.1"/>
    </source>
</evidence>
<dbReference type="SUPFAM" id="SSF55729">
    <property type="entry name" value="Acyl-CoA N-acyltransferases (Nat)"/>
    <property type="match status" value="1"/>
</dbReference>
<dbReference type="InterPro" id="IPR038740">
    <property type="entry name" value="BioF2-like_GNAT_dom"/>
</dbReference>
<dbReference type="Gene3D" id="3.40.630.30">
    <property type="match status" value="1"/>
</dbReference>
<dbReference type="Pfam" id="PF13480">
    <property type="entry name" value="Acetyltransf_6"/>
    <property type="match status" value="1"/>
</dbReference>
<name>A0A518BLE3_9BACT</name>
<keyword evidence="3" id="KW-1185">Reference proteome</keyword>
<gene>
    <name evidence="2" type="ORF">Pla133_28910</name>
</gene>
<dbReference type="RefSeq" id="WP_145066284.1">
    <property type="nucleotide sequence ID" value="NZ_CP036287.1"/>
</dbReference>